<comment type="caution">
    <text evidence="1">The sequence shown here is derived from an EMBL/GenBank/DDBJ whole genome shotgun (WGS) entry which is preliminary data.</text>
</comment>
<accession>A0A4R3R7Y5</accession>
<reference evidence="1 2" key="1">
    <citation type="submission" date="2019-03" db="EMBL/GenBank/DDBJ databases">
        <title>Genomic Encyclopedia of Type Strains, Phase IV (KMG-V): Genome sequencing to study the core and pangenomes of soil and plant-associated prokaryotes.</title>
        <authorList>
            <person name="Whitman W."/>
        </authorList>
    </citation>
    <scope>NUCLEOTIDE SEQUENCE [LARGE SCALE GENOMIC DNA]</scope>
    <source>
        <strain evidence="1 2">IE4868</strain>
    </source>
</reference>
<name>A0A4R3R7Y5_9HYPH</name>
<evidence type="ECO:0000313" key="2">
    <source>
        <dbReference type="Proteomes" id="UP000295507"/>
    </source>
</evidence>
<protein>
    <submittedName>
        <fullName evidence="1">Uncharacterized protein</fullName>
    </submittedName>
</protein>
<dbReference type="AlphaFoldDB" id="A0A4R3R7Y5"/>
<dbReference type="Proteomes" id="UP000295507">
    <property type="component" value="Unassembled WGS sequence"/>
</dbReference>
<dbReference type="EMBL" id="SMBK01000028">
    <property type="protein sequence ID" value="TCU31380.1"/>
    <property type="molecule type" value="Genomic_DNA"/>
</dbReference>
<gene>
    <name evidence="1" type="ORF">EV129_1286</name>
</gene>
<sequence length="53" mass="5841">MPAVTLSFPTIHYAIVLAQNANILRNKPCTGLVMLLPLCDDAGRRLFLAESDR</sequence>
<evidence type="ECO:0000313" key="1">
    <source>
        <dbReference type="EMBL" id="TCU31380.1"/>
    </source>
</evidence>
<organism evidence="1 2">
    <name type="scientific">Rhizobium azibense</name>
    <dbReference type="NCBI Taxonomy" id="1136135"/>
    <lineage>
        <taxon>Bacteria</taxon>
        <taxon>Pseudomonadati</taxon>
        <taxon>Pseudomonadota</taxon>
        <taxon>Alphaproteobacteria</taxon>
        <taxon>Hyphomicrobiales</taxon>
        <taxon>Rhizobiaceae</taxon>
        <taxon>Rhizobium/Agrobacterium group</taxon>
        <taxon>Rhizobium</taxon>
    </lineage>
</organism>
<proteinExistence type="predicted"/>